<feature type="region of interest" description="Disordered" evidence="1">
    <location>
        <begin position="20"/>
        <end position="279"/>
    </location>
</feature>
<feature type="compositionally biased region" description="Low complexity" evidence="1">
    <location>
        <begin position="172"/>
        <end position="197"/>
    </location>
</feature>
<evidence type="ECO:0000313" key="3">
    <source>
        <dbReference type="EMBL" id="GIY81792.1"/>
    </source>
</evidence>
<dbReference type="PANTHER" id="PTHR12505">
    <property type="entry name" value="PHD FINGER TRANSCRIPTION FACTOR"/>
    <property type="match status" value="1"/>
</dbReference>
<dbReference type="Gene3D" id="2.30.30.490">
    <property type="match status" value="1"/>
</dbReference>
<dbReference type="InterPro" id="IPR001025">
    <property type="entry name" value="BAH_dom"/>
</dbReference>
<dbReference type="InterPro" id="IPR052429">
    <property type="entry name" value="BAH_domain_protein"/>
</dbReference>
<feature type="compositionally biased region" description="Basic residues" evidence="1">
    <location>
        <begin position="258"/>
        <end position="275"/>
    </location>
</feature>
<feature type="compositionally biased region" description="Polar residues" evidence="1">
    <location>
        <begin position="26"/>
        <end position="47"/>
    </location>
</feature>
<evidence type="ECO:0000259" key="2">
    <source>
        <dbReference type="PROSITE" id="PS51038"/>
    </source>
</evidence>
<gene>
    <name evidence="3" type="primary">Bahcc1</name>
    <name evidence="3" type="ORF">CEXT_425011</name>
</gene>
<evidence type="ECO:0000313" key="4">
    <source>
        <dbReference type="Proteomes" id="UP001054945"/>
    </source>
</evidence>
<dbReference type="CDD" id="cd04714">
    <property type="entry name" value="BAH_BAHCC1"/>
    <property type="match status" value="1"/>
</dbReference>
<proteinExistence type="predicted"/>
<dbReference type="EMBL" id="BPLR01016165">
    <property type="protein sequence ID" value="GIY81792.1"/>
    <property type="molecule type" value="Genomic_DNA"/>
</dbReference>
<feature type="compositionally biased region" description="Basic and acidic residues" evidence="1">
    <location>
        <begin position="48"/>
        <end position="77"/>
    </location>
</feature>
<feature type="compositionally biased region" description="Low complexity" evidence="1">
    <location>
        <begin position="84"/>
        <end position="98"/>
    </location>
</feature>
<evidence type="ECO:0000256" key="1">
    <source>
        <dbReference type="SAM" id="MobiDB-lite"/>
    </source>
</evidence>
<feature type="domain" description="BAH" evidence="2">
    <location>
        <begin position="324"/>
        <end position="448"/>
    </location>
</feature>
<organism evidence="3 4">
    <name type="scientific">Caerostris extrusa</name>
    <name type="common">Bark spider</name>
    <name type="synonym">Caerostris bankana</name>
    <dbReference type="NCBI Taxonomy" id="172846"/>
    <lineage>
        <taxon>Eukaryota</taxon>
        <taxon>Metazoa</taxon>
        <taxon>Ecdysozoa</taxon>
        <taxon>Arthropoda</taxon>
        <taxon>Chelicerata</taxon>
        <taxon>Arachnida</taxon>
        <taxon>Araneae</taxon>
        <taxon>Araneomorphae</taxon>
        <taxon>Entelegynae</taxon>
        <taxon>Araneoidea</taxon>
        <taxon>Araneidae</taxon>
        <taxon>Caerostris</taxon>
    </lineage>
</organism>
<dbReference type="Proteomes" id="UP001054945">
    <property type="component" value="Unassembled WGS sequence"/>
</dbReference>
<comment type="caution">
    <text evidence="3">The sequence shown here is derived from an EMBL/GenBank/DDBJ whole genome shotgun (WGS) entry which is preliminary data.</text>
</comment>
<dbReference type="GO" id="GO:0003682">
    <property type="term" value="F:chromatin binding"/>
    <property type="evidence" value="ECO:0007669"/>
    <property type="project" value="InterPro"/>
</dbReference>
<sequence>MLPPDFPYCLHGTKSFYDFGKRRSRAQSQNSCGTNDGKNGNESSSQMNERDKSESKKQKNIDKSSKKSHTEGKNKDSLKRKRSPSASNRSRSSSKSSSIGCIETKNQNNIIIKKDCSEDFKKKKSKDIDSSSGEPKPKKHKKDHHKHHHHHHHKHHHHKKHKAEKHERRSSNDTVISSSSSSTGDDSHSLSSSSVRISEQDTFILENSKTDLTFKIKKSPSPHTNQEDATAAEKKDKRKVDTSDSSSSEEEDIVEPIKKKKKSKNNQNKPAKRKERVPSVEKSKIAAFLPVRQLWRWSGKSFRRPGAKGKAKKEFYRAIQRGKETIRVGDCAVFLSTGRPHLPYIGRIETMWESWGGKMDVKVKWFYHPEETKSGKKLSQLKGALFQSPHFDENDVQTISHKCEVLSWAEYQEKRHPENKYSSLFDNNDTYFLAGTYDLLWELLFWNLGFQASQTFRISEL</sequence>
<dbReference type="SMART" id="SM00439">
    <property type="entry name" value="BAH"/>
    <property type="match status" value="1"/>
</dbReference>
<keyword evidence="4" id="KW-1185">Reference proteome</keyword>
<dbReference type="PANTHER" id="PTHR12505:SF24">
    <property type="entry name" value="PROTEIN WINGED EYE"/>
    <property type="match status" value="1"/>
</dbReference>
<accession>A0AAV4WG68</accession>
<reference evidence="3 4" key="1">
    <citation type="submission" date="2021-06" db="EMBL/GenBank/DDBJ databases">
        <title>Caerostris extrusa draft genome.</title>
        <authorList>
            <person name="Kono N."/>
            <person name="Arakawa K."/>
        </authorList>
    </citation>
    <scope>NUCLEOTIDE SEQUENCE [LARGE SCALE GENOMIC DNA]</scope>
</reference>
<feature type="compositionally biased region" description="Basic and acidic residues" evidence="1">
    <location>
        <begin position="231"/>
        <end position="242"/>
    </location>
</feature>
<feature type="compositionally biased region" description="Basic residues" evidence="1">
    <location>
        <begin position="137"/>
        <end position="163"/>
    </location>
</feature>
<feature type="compositionally biased region" description="Basic and acidic residues" evidence="1">
    <location>
        <begin position="112"/>
        <end position="129"/>
    </location>
</feature>
<dbReference type="PROSITE" id="PS51038">
    <property type="entry name" value="BAH"/>
    <property type="match status" value="1"/>
</dbReference>
<dbReference type="InterPro" id="IPR043151">
    <property type="entry name" value="BAH_sf"/>
</dbReference>
<dbReference type="Pfam" id="PF01426">
    <property type="entry name" value="BAH"/>
    <property type="match status" value="1"/>
</dbReference>
<name>A0AAV4WG68_CAEEX</name>
<protein>
    <submittedName>
        <fullName evidence="3">BAH and coiled-coil domain-containing protein 1</fullName>
    </submittedName>
</protein>
<dbReference type="AlphaFoldDB" id="A0AAV4WG68"/>